<protein>
    <submittedName>
        <fullName evidence="1">Uncharacterized protein</fullName>
    </submittedName>
</protein>
<accession>A0A077Q0D7</accession>
<reference evidence="1" key="1">
    <citation type="submission" date="2013-07" db="EMBL/GenBank/DDBJ databases">
        <title>Sub-species coevolution in mutualistic symbiosis.</title>
        <authorList>
            <person name="Murfin K."/>
            <person name="Klassen J."/>
            <person name="Lee M."/>
            <person name="Forst S."/>
            <person name="Stock P."/>
            <person name="Goodrich-Blair H."/>
        </authorList>
    </citation>
    <scope>NUCLEOTIDE SEQUENCE [LARGE SCALE GENOMIC DNA]</scope>
    <source>
        <strain evidence="1">Kraussei Becker Underwood</strain>
    </source>
</reference>
<evidence type="ECO:0000313" key="1">
    <source>
        <dbReference type="EMBL" id="CDH26482.1"/>
    </source>
</evidence>
<dbReference type="Proteomes" id="UP000028493">
    <property type="component" value="Unassembled WGS sequence"/>
</dbReference>
<dbReference type="AlphaFoldDB" id="A0A077Q0D7"/>
<comment type="caution">
    <text evidence="1">The sequence shown here is derived from an EMBL/GenBank/DDBJ whole genome shotgun (WGS) entry which is preliminary data.</text>
</comment>
<dbReference type="HOGENOM" id="CLU_3428447_0_0_6"/>
<sequence length="20" mass="2517">MTFLECLNMFKEKHGYFHQL</sequence>
<name>A0A077Q0D7_XENBV</name>
<proteinExistence type="predicted"/>
<organism evidence="1">
    <name type="scientific">Xenorhabdus bovienii str. kraussei Becker Underwood</name>
    <dbReference type="NCBI Taxonomy" id="1398204"/>
    <lineage>
        <taxon>Bacteria</taxon>
        <taxon>Pseudomonadati</taxon>
        <taxon>Pseudomonadota</taxon>
        <taxon>Gammaproteobacteria</taxon>
        <taxon>Enterobacterales</taxon>
        <taxon>Morganellaceae</taxon>
        <taxon>Xenorhabdus</taxon>
    </lineage>
</organism>
<dbReference type="EMBL" id="CBSZ010000407">
    <property type="protein sequence ID" value="CDH26482.1"/>
    <property type="molecule type" value="Genomic_DNA"/>
</dbReference>
<gene>
    <name evidence="1" type="ORF">XBKB1_700047</name>
</gene>